<evidence type="ECO:0000256" key="5">
    <source>
        <dbReference type="ARBA" id="ARBA00022840"/>
    </source>
</evidence>
<name>A0ABP6T786_9ACTN</name>
<evidence type="ECO:0000256" key="4">
    <source>
        <dbReference type="ARBA" id="ARBA00022741"/>
    </source>
</evidence>
<comment type="subcellular location">
    <subcellularLocation>
        <location evidence="1">Cell membrane</location>
        <topology evidence="1">Peripheral membrane protein</topology>
    </subcellularLocation>
</comment>
<dbReference type="PANTHER" id="PTHR42711:SF5">
    <property type="entry name" value="ABC TRANSPORTER ATP-BINDING PROTEIN NATA"/>
    <property type="match status" value="1"/>
</dbReference>
<dbReference type="SMART" id="SM00382">
    <property type="entry name" value="AAA"/>
    <property type="match status" value="1"/>
</dbReference>
<evidence type="ECO:0000256" key="3">
    <source>
        <dbReference type="ARBA" id="ARBA00022448"/>
    </source>
</evidence>
<feature type="domain" description="ABC transporter" evidence="7">
    <location>
        <begin position="7"/>
        <end position="232"/>
    </location>
</feature>
<dbReference type="EMBL" id="BAAAYN010000047">
    <property type="protein sequence ID" value="GAA3394989.1"/>
    <property type="molecule type" value="Genomic_DNA"/>
</dbReference>
<comment type="caution">
    <text evidence="8">The sequence shown here is derived from an EMBL/GenBank/DDBJ whole genome shotgun (WGS) entry which is preliminary data.</text>
</comment>
<gene>
    <name evidence="8" type="ORF">GCM10020369_66440</name>
</gene>
<dbReference type="Proteomes" id="UP001501676">
    <property type="component" value="Unassembled WGS sequence"/>
</dbReference>
<dbReference type="CDD" id="cd03230">
    <property type="entry name" value="ABC_DR_subfamily_A"/>
    <property type="match status" value="1"/>
</dbReference>
<dbReference type="PROSITE" id="PS50893">
    <property type="entry name" value="ABC_TRANSPORTER_2"/>
    <property type="match status" value="1"/>
</dbReference>
<dbReference type="PROSITE" id="PS00211">
    <property type="entry name" value="ABC_TRANSPORTER_1"/>
    <property type="match status" value="1"/>
</dbReference>
<dbReference type="InterPro" id="IPR050763">
    <property type="entry name" value="ABC_transporter_ATP-binding"/>
</dbReference>
<accession>A0ABP6T786</accession>
<dbReference type="InterPro" id="IPR003593">
    <property type="entry name" value="AAA+_ATPase"/>
</dbReference>
<evidence type="ECO:0000259" key="7">
    <source>
        <dbReference type="PROSITE" id="PS50893"/>
    </source>
</evidence>
<keyword evidence="6" id="KW-0046">Antibiotic resistance</keyword>
<dbReference type="SUPFAM" id="SSF52540">
    <property type="entry name" value="P-loop containing nucleoside triphosphate hydrolases"/>
    <property type="match status" value="1"/>
</dbReference>
<protein>
    <submittedName>
        <fullName evidence="8">ABC transporter ATP-binding protein</fullName>
    </submittedName>
</protein>
<dbReference type="Gene3D" id="3.40.50.300">
    <property type="entry name" value="P-loop containing nucleotide triphosphate hydrolases"/>
    <property type="match status" value="1"/>
</dbReference>
<keyword evidence="4" id="KW-0547">Nucleotide-binding</keyword>
<reference evidence="9" key="1">
    <citation type="journal article" date="2019" name="Int. J. Syst. Evol. Microbiol.">
        <title>The Global Catalogue of Microorganisms (GCM) 10K type strain sequencing project: providing services to taxonomists for standard genome sequencing and annotation.</title>
        <authorList>
            <consortium name="The Broad Institute Genomics Platform"/>
            <consortium name="The Broad Institute Genome Sequencing Center for Infectious Disease"/>
            <person name="Wu L."/>
            <person name="Ma J."/>
        </authorList>
    </citation>
    <scope>NUCLEOTIDE SEQUENCE [LARGE SCALE GENOMIC DNA]</scope>
    <source>
        <strain evidence="9">JCM 9458</strain>
    </source>
</reference>
<dbReference type="InterPro" id="IPR003439">
    <property type="entry name" value="ABC_transporter-like_ATP-bd"/>
</dbReference>
<keyword evidence="9" id="KW-1185">Reference proteome</keyword>
<dbReference type="Pfam" id="PF00005">
    <property type="entry name" value="ABC_tran"/>
    <property type="match status" value="1"/>
</dbReference>
<sequence length="302" mass="32236">MSLPPPIAVDGLVKRFGRFAAVDGLDLRVAPGAVHGFLGPNGAGKSTTIRLLLGLYRPDAGRVRVFDLDPATQAAEVTRRLSYVPGEVNLWPNLTGQEVLDALAGLRGRRDAATERRLIDDFALDTRKHVHAYSKGNRQKVVLVAAFAAPTELLILDEPTSGLDPLMEEVFQRCAREAANAGRAVLLSSHILAEVEAVCESVTIIKDGRLVESGRLTDMRHLAASVISARPTNGQLTALAAELAASGVDTAPAADGTLRLSVPRQHVPDVLGALARARAEDITCAPASLEDLFLRHYRAAAR</sequence>
<evidence type="ECO:0000313" key="9">
    <source>
        <dbReference type="Proteomes" id="UP001501676"/>
    </source>
</evidence>
<evidence type="ECO:0000256" key="2">
    <source>
        <dbReference type="ARBA" id="ARBA00005417"/>
    </source>
</evidence>
<dbReference type="PANTHER" id="PTHR42711">
    <property type="entry name" value="ABC TRANSPORTER ATP-BINDING PROTEIN"/>
    <property type="match status" value="1"/>
</dbReference>
<organism evidence="8 9">
    <name type="scientific">Cryptosporangium minutisporangium</name>
    <dbReference type="NCBI Taxonomy" id="113569"/>
    <lineage>
        <taxon>Bacteria</taxon>
        <taxon>Bacillati</taxon>
        <taxon>Actinomycetota</taxon>
        <taxon>Actinomycetes</taxon>
        <taxon>Cryptosporangiales</taxon>
        <taxon>Cryptosporangiaceae</taxon>
        <taxon>Cryptosporangium</taxon>
    </lineage>
</organism>
<evidence type="ECO:0000313" key="8">
    <source>
        <dbReference type="EMBL" id="GAA3394989.1"/>
    </source>
</evidence>
<dbReference type="InterPro" id="IPR017871">
    <property type="entry name" value="ABC_transporter-like_CS"/>
</dbReference>
<proteinExistence type="inferred from homology"/>
<evidence type="ECO:0000256" key="6">
    <source>
        <dbReference type="ARBA" id="ARBA00023251"/>
    </source>
</evidence>
<dbReference type="InterPro" id="IPR027417">
    <property type="entry name" value="P-loop_NTPase"/>
</dbReference>
<comment type="similarity">
    <text evidence="2">Belongs to the ABC transporter superfamily.</text>
</comment>
<keyword evidence="3" id="KW-0813">Transport</keyword>
<evidence type="ECO:0000256" key="1">
    <source>
        <dbReference type="ARBA" id="ARBA00004202"/>
    </source>
</evidence>
<dbReference type="RefSeq" id="WP_345732218.1">
    <property type="nucleotide sequence ID" value="NZ_BAAAYN010000047.1"/>
</dbReference>
<keyword evidence="5 8" id="KW-0067">ATP-binding</keyword>
<dbReference type="GO" id="GO:0005524">
    <property type="term" value="F:ATP binding"/>
    <property type="evidence" value="ECO:0007669"/>
    <property type="project" value="UniProtKB-KW"/>
</dbReference>